<dbReference type="PROSITE" id="PS51375">
    <property type="entry name" value="PPR"/>
    <property type="match status" value="8"/>
</dbReference>
<feature type="compositionally biased region" description="Low complexity" evidence="4">
    <location>
        <begin position="50"/>
        <end position="61"/>
    </location>
</feature>
<dbReference type="GO" id="GO:0007005">
    <property type="term" value="P:mitochondrion organization"/>
    <property type="evidence" value="ECO:0007669"/>
    <property type="project" value="TreeGrafter"/>
</dbReference>
<dbReference type="Pfam" id="PF13041">
    <property type="entry name" value="PPR_2"/>
    <property type="match status" value="4"/>
</dbReference>
<protein>
    <recommendedName>
        <fullName evidence="7">Pentatricopeptide repeat-containing protein</fullName>
    </recommendedName>
</protein>
<name>A0A834GXX5_RHOSS</name>
<evidence type="ECO:0000256" key="1">
    <source>
        <dbReference type="ARBA" id="ARBA00007626"/>
    </source>
</evidence>
<feature type="repeat" description="PPR" evidence="3">
    <location>
        <begin position="255"/>
        <end position="289"/>
    </location>
</feature>
<sequence length="616" mass="69534">MAIVKSKLHLYLPPRFLSPLSTCTLTFTSHFSSSPSPQPPLQHDAVNGDESPTTPTPLLSPSETLLADQFHSLIKDHHRKNPDPNPNPNPSPNLTIPSLSLSFSQALTLPLSASIVRRVVEKCGAVRHGIPFPQALAFFNWATANTGFPTSPEPYNEMIDLAGKVRQFDIAWHLIDLMKSRSVEIGIETFCILIRRYVRAGLAAEAVHAFNRMEEYGCEPDRIAFSVVISILCKKRRATEAQSFFNNLKEKFEPDVVVYSSLVHGWCRAGNISEAERVFREMKTTGVKPNVYTYSTVIDALCRNGQITRAHDVFAEMIDVGCEPNSVTFNNLMRVHVKAGRTEKVLQVYNQMKRLSCPADTITYNFIIESYCRDGNIEDAVKILNTMVKKGCTPNVYTFNPIFGCILKSKDVNAAHRMFAKMKELKCKPNTVTYNMLMRMFADSKSTDMVLKLKREMDDSETEPNVNTYRVLISMYCSMGHWNNAYKYFKEMIEEKCLKPGQSVYEMVLQVLRNAGQIKKHEELVEKMVDRGFVTRPLVNVIIVSWNNSGSVHIVQMGDCHGIVEEWNMKSLRDDGSTKELKRATGRMATTWVVEAFWEAVTLEGDFQAVTSGPVP</sequence>
<dbReference type="InterPro" id="IPR002885">
    <property type="entry name" value="PPR_rpt"/>
</dbReference>
<organism evidence="5 6">
    <name type="scientific">Rhododendron simsii</name>
    <name type="common">Sims's rhododendron</name>
    <dbReference type="NCBI Taxonomy" id="118357"/>
    <lineage>
        <taxon>Eukaryota</taxon>
        <taxon>Viridiplantae</taxon>
        <taxon>Streptophyta</taxon>
        <taxon>Embryophyta</taxon>
        <taxon>Tracheophyta</taxon>
        <taxon>Spermatophyta</taxon>
        <taxon>Magnoliopsida</taxon>
        <taxon>eudicotyledons</taxon>
        <taxon>Gunneridae</taxon>
        <taxon>Pentapetalae</taxon>
        <taxon>asterids</taxon>
        <taxon>Ericales</taxon>
        <taxon>Ericaceae</taxon>
        <taxon>Ericoideae</taxon>
        <taxon>Rhodoreae</taxon>
        <taxon>Rhododendron</taxon>
    </lineage>
</organism>
<feature type="repeat" description="PPR" evidence="3">
    <location>
        <begin position="395"/>
        <end position="429"/>
    </location>
</feature>
<dbReference type="PANTHER" id="PTHR47934:SF6">
    <property type="entry name" value="MITOCHONDRIAL GROUP I INTRON SPLICING FACTOR CCM1-RELATED"/>
    <property type="match status" value="1"/>
</dbReference>
<dbReference type="GO" id="GO:0003729">
    <property type="term" value="F:mRNA binding"/>
    <property type="evidence" value="ECO:0007669"/>
    <property type="project" value="TreeGrafter"/>
</dbReference>
<evidence type="ECO:0000256" key="2">
    <source>
        <dbReference type="ARBA" id="ARBA00022737"/>
    </source>
</evidence>
<dbReference type="Gene3D" id="1.25.40.10">
    <property type="entry name" value="Tetratricopeptide repeat domain"/>
    <property type="match status" value="4"/>
</dbReference>
<evidence type="ECO:0000256" key="3">
    <source>
        <dbReference type="PROSITE-ProRule" id="PRU00708"/>
    </source>
</evidence>
<feature type="region of interest" description="Disordered" evidence="4">
    <location>
        <begin position="29"/>
        <end position="61"/>
    </location>
</feature>
<evidence type="ECO:0000313" key="6">
    <source>
        <dbReference type="Proteomes" id="UP000626092"/>
    </source>
</evidence>
<dbReference type="Pfam" id="PF01535">
    <property type="entry name" value="PPR"/>
    <property type="match status" value="1"/>
</dbReference>
<feature type="repeat" description="PPR" evidence="3">
    <location>
        <begin position="465"/>
        <end position="499"/>
    </location>
</feature>
<dbReference type="Proteomes" id="UP000626092">
    <property type="component" value="Unassembled WGS sequence"/>
</dbReference>
<dbReference type="AlphaFoldDB" id="A0A834GXX5"/>
<feature type="repeat" description="PPR" evidence="3">
    <location>
        <begin position="186"/>
        <end position="220"/>
    </location>
</feature>
<feature type="repeat" description="PPR" evidence="3">
    <location>
        <begin position="360"/>
        <end position="394"/>
    </location>
</feature>
<comment type="caution">
    <text evidence="5">The sequence shown here is derived from an EMBL/GenBank/DDBJ whole genome shotgun (WGS) entry which is preliminary data.</text>
</comment>
<feature type="repeat" description="PPR" evidence="3">
    <location>
        <begin position="325"/>
        <end position="359"/>
    </location>
</feature>
<keyword evidence="6" id="KW-1185">Reference proteome</keyword>
<evidence type="ECO:0008006" key="7">
    <source>
        <dbReference type="Google" id="ProtNLM"/>
    </source>
</evidence>
<dbReference type="InterPro" id="IPR051114">
    <property type="entry name" value="Mito_RNA_Proc_CCM1"/>
</dbReference>
<dbReference type="NCBIfam" id="TIGR00756">
    <property type="entry name" value="PPR"/>
    <property type="match status" value="8"/>
</dbReference>
<comment type="similarity">
    <text evidence="1">Belongs to the PPR family. P subfamily.</text>
</comment>
<feature type="repeat" description="PPR" evidence="3">
    <location>
        <begin position="430"/>
        <end position="464"/>
    </location>
</feature>
<dbReference type="EMBL" id="WJXA01000007">
    <property type="protein sequence ID" value="KAF7138182.1"/>
    <property type="molecule type" value="Genomic_DNA"/>
</dbReference>
<dbReference type="GO" id="GO:0005739">
    <property type="term" value="C:mitochondrion"/>
    <property type="evidence" value="ECO:0007669"/>
    <property type="project" value="TreeGrafter"/>
</dbReference>
<evidence type="ECO:0000256" key="4">
    <source>
        <dbReference type="SAM" id="MobiDB-lite"/>
    </source>
</evidence>
<keyword evidence="2" id="KW-0677">Repeat</keyword>
<gene>
    <name evidence="5" type="ORF">RHSIM_Rhsim07G0248500</name>
</gene>
<evidence type="ECO:0000313" key="5">
    <source>
        <dbReference type="EMBL" id="KAF7138182.1"/>
    </source>
</evidence>
<dbReference type="SUPFAM" id="SSF48452">
    <property type="entry name" value="TPR-like"/>
    <property type="match status" value="1"/>
</dbReference>
<dbReference type="GO" id="GO:0006396">
    <property type="term" value="P:RNA processing"/>
    <property type="evidence" value="ECO:0007669"/>
    <property type="project" value="TreeGrafter"/>
</dbReference>
<reference evidence="5" key="1">
    <citation type="submission" date="2019-11" db="EMBL/GenBank/DDBJ databases">
        <authorList>
            <person name="Liu Y."/>
            <person name="Hou J."/>
            <person name="Li T.-Q."/>
            <person name="Guan C.-H."/>
            <person name="Wu X."/>
            <person name="Wu H.-Z."/>
            <person name="Ling F."/>
            <person name="Zhang R."/>
            <person name="Shi X.-G."/>
            <person name="Ren J.-P."/>
            <person name="Chen E.-F."/>
            <person name="Sun J.-M."/>
        </authorList>
    </citation>
    <scope>NUCLEOTIDE SEQUENCE</scope>
    <source>
        <strain evidence="5">Adult_tree_wgs_1</strain>
        <tissue evidence="5">Leaves</tissue>
    </source>
</reference>
<dbReference type="InterPro" id="IPR011990">
    <property type="entry name" value="TPR-like_helical_dom_sf"/>
</dbReference>
<feature type="repeat" description="PPR" evidence="3">
    <location>
        <begin position="290"/>
        <end position="324"/>
    </location>
</feature>
<accession>A0A834GXX5</accession>
<feature type="region of interest" description="Disordered" evidence="4">
    <location>
        <begin position="76"/>
        <end position="95"/>
    </location>
</feature>
<dbReference type="PANTHER" id="PTHR47934">
    <property type="entry name" value="PENTATRICOPEPTIDE REPEAT-CONTAINING PROTEIN PET309, MITOCHONDRIAL"/>
    <property type="match status" value="1"/>
</dbReference>
<proteinExistence type="inferred from homology"/>
<dbReference type="OrthoDB" id="185373at2759"/>